<sequence length="117" mass="12697">MADETGSSVSGSELTESTSDECLAEPDGPAKKRFKAGERTPGKSDKLEHRLGGILCCAVCLDLPRTAIYQVRGRSADRRSNPRLVTASSRPCERRGRINAPLSRSLIRRSVRRSGAV</sequence>
<name>A0A224YU95_9ACAR</name>
<evidence type="ECO:0000256" key="1">
    <source>
        <dbReference type="SAM" id="MobiDB-lite"/>
    </source>
</evidence>
<organism evidence="2">
    <name type="scientific">Rhipicephalus zambeziensis</name>
    <dbReference type="NCBI Taxonomy" id="60191"/>
    <lineage>
        <taxon>Eukaryota</taxon>
        <taxon>Metazoa</taxon>
        <taxon>Ecdysozoa</taxon>
        <taxon>Arthropoda</taxon>
        <taxon>Chelicerata</taxon>
        <taxon>Arachnida</taxon>
        <taxon>Acari</taxon>
        <taxon>Parasitiformes</taxon>
        <taxon>Ixodida</taxon>
        <taxon>Ixodoidea</taxon>
        <taxon>Ixodidae</taxon>
        <taxon>Rhipicephalinae</taxon>
        <taxon>Rhipicephalus</taxon>
        <taxon>Rhipicephalus</taxon>
    </lineage>
</organism>
<evidence type="ECO:0000313" key="2">
    <source>
        <dbReference type="EMBL" id="MAA18171.1"/>
    </source>
</evidence>
<proteinExistence type="predicted"/>
<reference evidence="2" key="1">
    <citation type="journal article" date="2017" name="Parasit. Vectors">
        <title>Sialotranscriptomics of Rhipicephalus zambeziensis reveals intricate expression profiles of secretory proteins and suggests tight temporal transcriptional regulation during blood-feeding.</title>
        <authorList>
            <person name="de Castro M.H."/>
            <person name="de Klerk D."/>
            <person name="Pienaar R."/>
            <person name="Rees D.J.G."/>
            <person name="Mans B.J."/>
        </authorList>
    </citation>
    <scope>NUCLEOTIDE SEQUENCE</scope>
    <source>
        <tissue evidence="2">Salivary glands</tissue>
    </source>
</reference>
<feature type="region of interest" description="Disordered" evidence="1">
    <location>
        <begin position="1"/>
        <end position="45"/>
    </location>
</feature>
<accession>A0A224YU95</accession>
<protein>
    <submittedName>
        <fullName evidence="2">Cysteine and histidine-rich protein 1b</fullName>
    </submittedName>
</protein>
<dbReference type="AlphaFoldDB" id="A0A224YU95"/>
<dbReference type="EMBL" id="GFPF01007025">
    <property type="protein sequence ID" value="MAA18171.1"/>
    <property type="molecule type" value="Transcribed_RNA"/>
</dbReference>
<feature type="compositionally biased region" description="Basic and acidic residues" evidence="1">
    <location>
        <begin position="35"/>
        <end position="45"/>
    </location>
</feature>
<feature type="compositionally biased region" description="Polar residues" evidence="1">
    <location>
        <begin position="1"/>
        <end position="17"/>
    </location>
</feature>